<feature type="non-terminal residue" evidence="4">
    <location>
        <position position="40"/>
    </location>
</feature>
<evidence type="ECO:0000256" key="2">
    <source>
        <dbReference type="ARBA" id="ARBA00022679"/>
    </source>
</evidence>
<reference evidence="4 5" key="1">
    <citation type="submission" date="2018-11" db="EMBL/GenBank/DDBJ databases">
        <title>Genetic determinants and prediction of antibiotic resistance phenotypes in Helicobacter pylori.</title>
        <authorList>
            <person name="Wagner K."/>
        </authorList>
    </citation>
    <scope>NUCLEOTIDE SEQUENCE [LARGE SCALE GENOMIC DNA]</scope>
    <source>
        <strain evidence="4 5">ZH70</strain>
    </source>
</reference>
<keyword evidence="1 4" id="KW-0328">Glycosyltransferase</keyword>
<organism evidence="4 5">
    <name type="scientific">Helicobacter pylori</name>
    <name type="common">Campylobacter pylori</name>
    <dbReference type="NCBI Taxonomy" id="210"/>
    <lineage>
        <taxon>Bacteria</taxon>
        <taxon>Pseudomonadati</taxon>
        <taxon>Campylobacterota</taxon>
        <taxon>Epsilonproteobacteria</taxon>
        <taxon>Campylobacterales</taxon>
        <taxon>Helicobacteraceae</taxon>
        <taxon>Helicobacter</taxon>
    </lineage>
</organism>
<comment type="caution">
    <text evidence="4">The sequence shown here is derived from an EMBL/GenBank/DDBJ whole genome shotgun (WGS) entry which is preliminary data.</text>
</comment>
<dbReference type="InterPro" id="IPR036320">
    <property type="entry name" value="Glycosyl_Trfase_fam3_N_dom_sf"/>
</dbReference>
<dbReference type="Pfam" id="PF02885">
    <property type="entry name" value="Glycos_trans_3N"/>
    <property type="match status" value="1"/>
</dbReference>
<protein>
    <submittedName>
        <fullName evidence="4">Anthranilate phosphoribosyltransferase</fullName>
    </submittedName>
</protein>
<evidence type="ECO:0000313" key="4">
    <source>
        <dbReference type="EMBL" id="RVZ30352.1"/>
    </source>
</evidence>
<dbReference type="Gene3D" id="1.20.970.10">
    <property type="entry name" value="Transferase, Pyrimidine Nucleoside Phosphorylase, Chain C"/>
    <property type="match status" value="1"/>
</dbReference>
<evidence type="ECO:0000313" key="5">
    <source>
        <dbReference type="Proteomes" id="UP000289022"/>
    </source>
</evidence>
<keyword evidence="2 4" id="KW-0808">Transferase</keyword>
<dbReference type="AlphaFoldDB" id="A0A438X1E1"/>
<dbReference type="Proteomes" id="UP000289022">
    <property type="component" value="Unassembled WGS sequence"/>
</dbReference>
<dbReference type="SUPFAM" id="SSF47648">
    <property type="entry name" value="Nucleoside phosphorylase/phosphoribosyltransferase N-terminal domain"/>
    <property type="match status" value="1"/>
</dbReference>
<evidence type="ECO:0000259" key="3">
    <source>
        <dbReference type="Pfam" id="PF02885"/>
    </source>
</evidence>
<dbReference type="InterPro" id="IPR017459">
    <property type="entry name" value="Glycosyl_Trfase_fam3_N_dom"/>
</dbReference>
<gene>
    <name evidence="4" type="ORF">EC518_09710</name>
</gene>
<dbReference type="EMBL" id="RJGP01000689">
    <property type="protein sequence ID" value="RVZ30352.1"/>
    <property type="molecule type" value="Genomic_DNA"/>
</dbReference>
<accession>A0A438X1E1</accession>
<dbReference type="GO" id="GO:0016757">
    <property type="term" value="F:glycosyltransferase activity"/>
    <property type="evidence" value="ECO:0007669"/>
    <property type="project" value="UniProtKB-KW"/>
</dbReference>
<evidence type="ECO:0000256" key="1">
    <source>
        <dbReference type="ARBA" id="ARBA00022676"/>
    </source>
</evidence>
<name>A0A438X1E1_HELPX</name>
<sequence length="40" mass="4562">MKDILNALYHQKDLSDKEVKKLFTLIIHEKVSPAQLGAIL</sequence>
<feature type="domain" description="Glycosyl transferase family 3 N-terminal" evidence="3">
    <location>
        <begin position="2"/>
        <end position="40"/>
    </location>
</feature>
<proteinExistence type="predicted"/>